<reference evidence="7 9" key="2">
    <citation type="journal article" date="2013" name="Nature">
        <title>Insights into bilaterian evolution from three spiralian genomes.</title>
        <authorList>
            <person name="Simakov O."/>
            <person name="Marletaz F."/>
            <person name="Cho S.J."/>
            <person name="Edsinger-Gonzales E."/>
            <person name="Havlak P."/>
            <person name="Hellsten U."/>
            <person name="Kuo D.H."/>
            <person name="Larsson T."/>
            <person name="Lv J."/>
            <person name="Arendt D."/>
            <person name="Savage R."/>
            <person name="Osoegawa K."/>
            <person name="de Jong P."/>
            <person name="Grimwood J."/>
            <person name="Chapman J.A."/>
            <person name="Shapiro H."/>
            <person name="Aerts A."/>
            <person name="Otillar R.P."/>
            <person name="Terry A.Y."/>
            <person name="Boore J.L."/>
            <person name="Grigoriev I.V."/>
            <person name="Lindberg D.R."/>
            <person name="Seaver E.C."/>
            <person name="Weisblat D.A."/>
            <person name="Putnam N.H."/>
            <person name="Rokhsar D.S."/>
        </authorList>
    </citation>
    <scope>NUCLEOTIDE SEQUENCE</scope>
</reference>
<dbReference type="AlphaFoldDB" id="T1EZM4"/>
<dbReference type="PRINTS" id="PR00237">
    <property type="entry name" value="GPCRRHODOPSN"/>
</dbReference>
<dbReference type="EMBL" id="KB095905">
    <property type="protein sequence ID" value="ESO09840.1"/>
    <property type="molecule type" value="Genomic_DNA"/>
</dbReference>
<dbReference type="PANTHER" id="PTHR46641">
    <property type="entry name" value="FMRFAMIDE RECEPTOR-RELATED"/>
    <property type="match status" value="1"/>
</dbReference>
<evidence type="ECO:0000313" key="8">
    <source>
        <dbReference type="EnsemblMetazoa" id="HelroP167651"/>
    </source>
</evidence>
<evidence type="ECO:0000256" key="4">
    <source>
        <dbReference type="ARBA" id="ARBA00023136"/>
    </source>
</evidence>
<evidence type="ECO:0000256" key="5">
    <source>
        <dbReference type="SAM" id="Phobius"/>
    </source>
</evidence>
<evidence type="ECO:0000256" key="3">
    <source>
        <dbReference type="ARBA" id="ARBA00022989"/>
    </source>
</evidence>
<keyword evidence="9" id="KW-1185">Reference proteome</keyword>
<feature type="transmembrane region" description="Helical" evidence="5">
    <location>
        <begin position="20"/>
        <end position="41"/>
    </location>
</feature>
<dbReference type="Proteomes" id="UP000015101">
    <property type="component" value="Unassembled WGS sequence"/>
</dbReference>
<feature type="transmembrane region" description="Helical" evidence="5">
    <location>
        <begin position="292"/>
        <end position="312"/>
    </location>
</feature>
<dbReference type="PROSITE" id="PS50262">
    <property type="entry name" value="G_PROTEIN_RECEP_F1_2"/>
    <property type="match status" value="1"/>
</dbReference>
<dbReference type="HOGENOM" id="CLU_009579_24_7_1"/>
<dbReference type="GO" id="GO:0004930">
    <property type="term" value="F:G protein-coupled receptor activity"/>
    <property type="evidence" value="ECO:0007669"/>
    <property type="project" value="InterPro"/>
</dbReference>
<dbReference type="CTD" id="20202024"/>
<dbReference type="EnsemblMetazoa" id="HelroT167651">
    <property type="protein sequence ID" value="HelroP167651"/>
    <property type="gene ID" value="HelroG167651"/>
</dbReference>
<reference evidence="9" key="1">
    <citation type="submission" date="2012-12" db="EMBL/GenBank/DDBJ databases">
        <authorList>
            <person name="Hellsten U."/>
            <person name="Grimwood J."/>
            <person name="Chapman J.A."/>
            <person name="Shapiro H."/>
            <person name="Aerts A."/>
            <person name="Otillar R.P."/>
            <person name="Terry A.Y."/>
            <person name="Boore J.L."/>
            <person name="Simakov O."/>
            <person name="Marletaz F."/>
            <person name="Cho S.-J."/>
            <person name="Edsinger-Gonzales E."/>
            <person name="Havlak P."/>
            <person name="Kuo D.-H."/>
            <person name="Larsson T."/>
            <person name="Lv J."/>
            <person name="Arendt D."/>
            <person name="Savage R."/>
            <person name="Osoegawa K."/>
            <person name="de Jong P."/>
            <person name="Lindberg D.R."/>
            <person name="Seaver E.C."/>
            <person name="Weisblat D.A."/>
            <person name="Putnam N.H."/>
            <person name="Grigoriev I.V."/>
            <person name="Rokhsar D.S."/>
        </authorList>
    </citation>
    <scope>NUCLEOTIDE SEQUENCE</scope>
</reference>
<dbReference type="InParanoid" id="T1EZM4"/>
<organism evidence="8 9">
    <name type="scientific">Helobdella robusta</name>
    <name type="common">Californian leech</name>
    <dbReference type="NCBI Taxonomy" id="6412"/>
    <lineage>
        <taxon>Eukaryota</taxon>
        <taxon>Metazoa</taxon>
        <taxon>Spiralia</taxon>
        <taxon>Lophotrochozoa</taxon>
        <taxon>Annelida</taxon>
        <taxon>Clitellata</taxon>
        <taxon>Hirudinea</taxon>
        <taxon>Rhynchobdellida</taxon>
        <taxon>Glossiphoniidae</taxon>
        <taxon>Helobdella</taxon>
    </lineage>
</organism>
<dbReference type="SUPFAM" id="SSF81321">
    <property type="entry name" value="Family A G protein-coupled receptor-like"/>
    <property type="match status" value="1"/>
</dbReference>
<dbReference type="PANTHER" id="PTHR46641:SF25">
    <property type="entry name" value="CNMAMIDE RECEPTOR-RELATED"/>
    <property type="match status" value="1"/>
</dbReference>
<evidence type="ECO:0000259" key="6">
    <source>
        <dbReference type="PROSITE" id="PS50262"/>
    </source>
</evidence>
<keyword evidence="2 5" id="KW-0812">Transmembrane</keyword>
<dbReference type="Gene3D" id="1.20.1070.10">
    <property type="entry name" value="Rhodopsin 7-helix transmembrane proteins"/>
    <property type="match status" value="1"/>
</dbReference>
<feature type="transmembrane region" description="Helical" evidence="5">
    <location>
        <begin position="248"/>
        <end position="272"/>
    </location>
</feature>
<dbReference type="eggNOG" id="KOG3656">
    <property type="taxonomic scope" value="Eukaryota"/>
</dbReference>
<proteinExistence type="predicted"/>
<feature type="transmembrane region" description="Helical" evidence="5">
    <location>
        <begin position="182"/>
        <end position="206"/>
    </location>
</feature>
<feature type="domain" description="G-protein coupled receptors family 1 profile" evidence="6">
    <location>
        <begin position="30"/>
        <end position="309"/>
    </location>
</feature>
<dbReference type="CDD" id="cd14978">
    <property type="entry name" value="7tmA_FMRFamide_R-like"/>
    <property type="match status" value="1"/>
</dbReference>
<feature type="transmembrane region" description="Helical" evidence="5">
    <location>
        <begin position="86"/>
        <end position="110"/>
    </location>
</feature>
<dbReference type="InterPro" id="IPR000276">
    <property type="entry name" value="GPCR_Rhodpsn"/>
</dbReference>
<evidence type="ECO:0000313" key="9">
    <source>
        <dbReference type="Proteomes" id="UP000015101"/>
    </source>
</evidence>
<dbReference type="Pfam" id="PF00001">
    <property type="entry name" value="7tm_1"/>
    <property type="match status" value="1"/>
</dbReference>
<sequence>MSKLDSYMAPIRLICEVYISFPMVIFGLVGNSLSLLALFRYRQSPVTTILLKAITILDTSNLLSSTILRSFRYIGIPNYEHFHRYIFVWLFPVNCIIKMVSVWLTVLLTMERYTAICYPLHAQRICSTKRTKCFIFFTTVIVVLVSIPKFFEYEIVPFDVKDSGFQQTKIMSNVFYTFAFRIIFNFLFIYFVPLIALIVMNFRIFLTLRWTSRQHRSAFSSNLSRINRASSVSTHESLFEVTRSITTVAVLVVSVCIVCDIAAMISHVLYSLELTSKSYACSLSFYRRISSNISNVFLTFSCSVNFLIYCTVSRRFRLTLKSMLPGGISTIGWPATAISKRSSLDDRTSNATTQSVRRKSKKQFSCGRTMKCCCKVIKRNEDNERCT</sequence>
<feature type="transmembrane region" description="Helical" evidence="5">
    <location>
        <begin position="131"/>
        <end position="151"/>
    </location>
</feature>
<dbReference type="EMBL" id="AMQM01002829">
    <property type="status" value="NOT_ANNOTATED_CDS"/>
    <property type="molecule type" value="Genomic_DNA"/>
</dbReference>
<dbReference type="GO" id="GO:0016020">
    <property type="term" value="C:membrane"/>
    <property type="evidence" value="ECO:0007669"/>
    <property type="project" value="UniProtKB-SubCell"/>
</dbReference>
<accession>T1EZM4</accession>
<dbReference type="GeneID" id="20202024"/>
<dbReference type="OrthoDB" id="6281784at2759"/>
<evidence type="ECO:0000313" key="7">
    <source>
        <dbReference type="EMBL" id="ESO09840.1"/>
    </source>
</evidence>
<comment type="subcellular location">
    <subcellularLocation>
        <location evidence="1">Membrane</location>
    </subcellularLocation>
</comment>
<dbReference type="InterPro" id="IPR017452">
    <property type="entry name" value="GPCR_Rhodpsn_7TM"/>
</dbReference>
<gene>
    <name evidence="8" type="primary">20202024</name>
    <name evidence="7" type="ORF">HELRODRAFT_167651</name>
</gene>
<keyword evidence="3 5" id="KW-1133">Transmembrane helix</keyword>
<keyword evidence="4 5" id="KW-0472">Membrane</keyword>
<dbReference type="KEGG" id="hro:HELRODRAFT_167651"/>
<dbReference type="FunCoup" id="T1EZM4">
    <property type="interactions" value="22"/>
</dbReference>
<evidence type="ECO:0000256" key="1">
    <source>
        <dbReference type="ARBA" id="ARBA00004370"/>
    </source>
</evidence>
<dbReference type="OMA" id="RNSINCF"/>
<name>T1EZM4_HELRO</name>
<evidence type="ECO:0000256" key="2">
    <source>
        <dbReference type="ARBA" id="ARBA00022692"/>
    </source>
</evidence>
<reference evidence="8" key="3">
    <citation type="submission" date="2015-06" db="UniProtKB">
        <authorList>
            <consortium name="EnsemblMetazoa"/>
        </authorList>
    </citation>
    <scope>IDENTIFICATION</scope>
</reference>
<protein>
    <recommendedName>
        <fullName evidence="6">G-protein coupled receptors family 1 profile domain-containing protein</fullName>
    </recommendedName>
</protein>
<dbReference type="RefSeq" id="XP_009011654.1">
    <property type="nucleotide sequence ID" value="XM_009013406.1"/>
</dbReference>
<dbReference type="InterPro" id="IPR052954">
    <property type="entry name" value="GPCR-Ligand_Int"/>
</dbReference>